<protein>
    <submittedName>
        <fullName evidence="1">2,4-dienoyl-CoA reductase</fullName>
    </submittedName>
</protein>
<proteinExistence type="predicted"/>
<name>A0A7H4MDB1_KLEVA</name>
<dbReference type="Proteomes" id="UP000254545">
    <property type="component" value="Unassembled WGS sequence"/>
</dbReference>
<evidence type="ECO:0000313" key="1">
    <source>
        <dbReference type="EMBL" id="STS88311.1"/>
    </source>
</evidence>
<evidence type="ECO:0000313" key="2">
    <source>
        <dbReference type="Proteomes" id="UP000254545"/>
    </source>
</evidence>
<accession>A0A7H4MDB1</accession>
<dbReference type="AlphaFoldDB" id="A0A7H4MDB1"/>
<organism evidence="1 2">
    <name type="scientific">Klebsiella variicola</name>
    <dbReference type="NCBI Taxonomy" id="244366"/>
    <lineage>
        <taxon>Bacteria</taxon>
        <taxon>Pseudomonadati</taxon>
        <taxon>Pseudomonadota</taxon>
        <taxon>Gammaproteobacteria</taxon>
        <taxon>Enterobacterales</taxon>
        <taxon>Enterobacteriaceae</taxon>
        <taxon>Klebsiella/Raoultella group</taxon>
        <taxon>Klebsiella</taxon>
        <taxon>Klebsiella pneumoniae complex</taxon>
    </lineage>
</organism>
<dbReference type="EMBL" id="UGKR01000003">
    <property type="protein sequence ID" value="STS88311.1"/>
    <property type="molecule type" value="Genomic_DNA"/>
</dbReference>
<reference evidence="1 2" key="1">
    <citation type="submission" date="2018-06" db="EMBL/GenBank/DDBJ databases">
        <authorList>
            <consortium name="Pathogen Informatics"/>
            <person name="Doyle S."/>
        </authorList>
    </citation>
    <scope>NUCLEOTIDE SEQUENCE [LARGE SCALE GENOMIC DNA]</scope>
    <source>
        <strain evidence="1 2">NCTC9177</strain>
    </source>
</reference>
<sequence length="36" mass="4098">MTHEEIYHAVEKFGDAAERVRRAGLTALKFMPVIPI</sequence>
<gene>
    <name evidence="1" type="ORF">NCTC9177_02154</name>
</gene>
<comment type="caution">
    <text evidence="1">The sequence shown here is derived from an EMBL/GenBank/DDBJ whole genome shotgun (WGS) entry which is preliminary data.</text>
</comment>